<keyword evidence="1" id="KW-0472">Membrane</keyword>
<feature type="transmembrane region" description="Helical" evidence="1">
    <location>
        <begin position="355"/>
        <end position="372"/>
    </location>
</feature>
<dbReference type="Gene3D" id="3.30.70.1430">
    <property type="entry name" value="Multidrug efflux transporter AcrB pore domain"/>
    <property type="match status" value="2"/>
</dbReference>
<dbReference type="Gene3D" id="3.30.70.1440">
    <property type="entry name" value="Multidrug efflux transporter AcrB pore domain"/>
    <property type="match status" value="1"/>
</dbReference>
<feature type="transmembrane region" description="Helical" evidence="1">
    <location>
        <begin position="378"/>
        <end position="405"/>
    </location>
</feature>
<dbReference type="Pfam" id="PF00873">
    <property type="entry name" value="ACR_tran"/>
    <property type="match status" value="1"/>
</dbReference>
<dbReference type="GO" id="GO:0005886">
    <property type="term" value="C:plasma membrane"/>
    <property type="evidence" value="ECO:0007669"/>
    <property type="project" value="TreeGrafter"/>
</dbReference>
<dbReference type="Proteomes" id="UP000242313">
    <property type="component" value="Unassembled WGS sequence"/>
</dbReference>
<feature type="transmembrane region" description="Helical" evidence="1">
    <location>
        <begin position="867"/>
        <end position="887"/>
    </location>
</feature>
<name>A0A2A3MHM3_9PSED</name>
<dbReference type="EMBL" id="NTMR01000013">
    <property type="protein sequence ID" value="PBK04034.1"/>
    <property type="molecule type" value="Genomic_DNA"/>
</dbReference>
<dbReference type="Gene3D" id="3.30.70.1320">
    <property type="entry name" value="Multidrug efflux transporter AcrB pore domain like"/>
    <property type="match status" value="1"/>
</dbReference>
<dbReference type="RefSeq" id="WP_096005071.1">
    <property type="nucleotide sequence ID" value="NZ_NTMR01000013.1"/>
</dbReference>
<sequence>MNVAQLLRPRLLGLVVVMLSLLGVAAYLTMARQEDPSFPYRAGMITVIYPGAVAESVERLILEPLSDELSQVEEVDFISATARTGVALVPVRLHDSIYDTDAAWDRVRQAMTRAELSFPDGVQSMELDDRLIDIPAVVLAVRGDPSLVRLSDEAERLKRQLMDLPGLSRVELYGDTDEQITIALRDAQMSRLGLAPQQLAGLLAQRNQVIPGGFVVVGSQRLGVLPNSEFTSLDALRTTQVTLPQGGSVPLASIADIWRGPVEPMGERAWYDGDPSVLIGLVLERGQVDAIRFGEQLRARLATLAPDFAPLQIDEMFFQPDQVKERLDGLEANLISSVLIIIAVVLVGMGWRMGVLVALMLPLVALISLGLYDLGGGILHQIAVIGMVISLGILIDNAIVMVENIQDRLNSGAGRQQAVLGAIRELAAPLGASTATTLAAFTPMLLSKGGTADFTRGIPIMIMLTLSVSYLLAISVAPLLAGRFLRPAPERTAPRLEGFAASLARLSEAAPKRMLLLGMGVVALSLALAPLVKLQFFPNADRAQVVIDLFMPEGTDQLRTTEVAAALEGELSAHSGVQQVHRFVGATGPSFYYNLNRSPQAPNRARLVVNTDTLASTGPLIHWVREHVAAQWPELDVVASTLGQGPPREAPIELRLYHLDDRQRIASAEQLFALLKQVSGAVDVRHDIDLGVPTVRVEVDDAQAQRFGLTRADVAQALYRQSLGSTFEQYRQELDPIPMLLRTHEGSRQSLNRLLSASVFNASGQAIPLSAVARIVPDWQPASITQRDGVRVLTVSAGLEEGYSFSQVLRELQVRLVQRPLPPGTRLEVGGDSEGSGDANRALFTTAPIGILLLLFFLLLQFNSFSRLGIVLLTVPLASAGVLPGLVLSGAPFGFQSLLGVIALVGIVVNNAIVLIDVVDQRLASGLDIDAAVSEAVLRRTRPILLTTATTIAGLLPLALSSSTLWPPMAWAIISGLLASTVLTLLVVPAVCRLALRPRQQATGKVTQVPADIFK</sequence>
<evidence type="ECO:0000313" key="3">
    <source>
        <dbReference type="Proteomes" id="UP000242313"/>
    </source>
</evidence>
<proteinExistence type="predicted"/>
<comment type="caution">
    <text evidence="2">The sequence shown here is derived from an EMBL/GenBank/DDBJ whole genome shotgun (WGS) entry which is preliminary data.</text>
</comment>
<dbReference type="InterPro" id="IPR001036">
    <property type="entry name" value="Acrflvin-R"/>
</dbReference>
<feature type="transmembrane region" description="Helical" evidence="1">
    <location>
        <begin position="514"/>
        <end position="532"/>
    </location>
</feature>
<dbReference type="PANTHER" id="PTHR32063:SF18">
    <property type="entry name" value="CATION EFFLUX SYSTEM PROTEIN"/>
    <property type="match status" value="1"/>
</dbReference>
<feature type="transmembrane region" description="Helical" evidence="1">
    <location>
        <begin position="842"/>
        <end position="860"/>
    </location>
</feature>
<feature type="transmembrane region" description="Helical" evidence="1">
    <location>
        <begin position="330"/>
        <end position="348"/>
    </location>
</feature>
<keyword evidence="1" id="KW-0812">Transmembrane</keyword>
<dbReference type="Gene3D" id="1.20.1640.10">
    <property type="entry name" value="Multidrug efflux transporter AcrB transmembrane domain"/>
    <property type="match status" value="2"/>
</dbReference>
<dbReference type="PANTHER" id="PTHR32063">
    <property type="match status" value="1"/>
</dbReference>
<dbReference type="Gene3D" id="3.30.2090.10">
    <property type="entry name" value="Multidrug efflux transporter AcrB TolC docking domain, DN and DC subdomains"/>
    <property type="match status" value="2"/>
</dbReference>
<organism evidence="2 3">
    <name type="scientific">Pseudomonas abyssi</name>
    <dbReference type="NCBI Taxonomy" id="170540"/>
    <lineage>
        <taxon>Bacteria</taxon>
        <taxon>Pseudomonadati</taxon>
        <taxon>Pseudomonadota</taxon>
        <taxon>Gammaproteobacteria</taxon>
        <taxon>Pseudomonadales</taxon>
        <taxon>Pseudomonadaceae</taxon>
        <taxon>Pseudomonas</taxon>
    </lineage>
</organism>
<feature type="transmembrane region" description="Helical" evidence="1">
    <location>
        <begin position="969"/>
        <end position="996"/>
    </location>
</feature>
<dbReference type="InterPro" id="IPR027463">
    <property type="entry name" value="AcrB_DN_DC_subdom"/>
</dbReference>
<accession>A0A2A3MHM3</accession>
<protein>
    <submittedName>
        <fullName evidence="2">Acriflavin resistance protein</fullName>
    </submittedName>
</protein>
<evidence type="ECO:0000313" key="2">
    <source>
        <dbReference type="EMBL" id="PBK04034.1"/>
    </source>
</evidence>
<dbReference type="SUPFAM" id="SSF82714">
    <property type="entry name" value="Multidrug efflux transporter AcrB TolC docking domain, DN and DC subdomains"/>
    <property type="match status" value="2"/>
</dbReference>
<gene>
    <name evidence="2" type="ORF">CNQ84_11835</name>
</gene>
<dbReference type="SUPFAM" id="SSF82866">
    <property type="entry name" value="Multidrug efflux transporter AcrB transmembrane domain"/>
    <property type="match status" value="2"/>
</dbReference>
<keyword evidence="1" id="KW-1133">Transmembrane helix</keyword>
<keyword evidence="3" id="KW-1185">Reference proteome</keyword>
<feature type="transmembrane region" description="Helical" evidence="1">
    <location>
        <begin position="458"/>
        <end position="481"/>
    </location>
</feature>
<feature type="transmembrane region" description="Helical" evidence="1">
    <location>
        <begin position="893"/>
        <end position="916"/>
    </location>
</feature>
<feature type="transmembrane region" description="Helical" evidence="1">
    <location>
        <begin position="426"/>
        <end position="446"/>
    </location>
</feature>
<dbReference type="PRINTS" id="PR00702">
    <property type="entry name" value="ACRIFLAVINRP"/>
</dbReference>
<feature type="transmembrane region" description="Helical" evidence="1">
    <location>
        <begin position="944"/>
        <end position="963"/>
    </location>
</feature>
<reference evidence="2 3" key="1">
    <citation type="submission" date="2017-09" db="EMBL/GenBank/DDBJ databases">
        <title>Pseudomonas abyssi sp. nov. isolated from Abyssopelagic Water.</title>
        <authorList>
            <person name="Wei Y."/>
        </authorList>
    </citation>
    <scope>NUCLEOTIDE SEQUENCE [LARGE SCALE GENOMIC DNA]</scope>
    <source>
        <strain evidence="2 3">MT5</strain>
    </source>
</reference>
<dbReference type="GO" id="GO:0042910">
    <property type="term" value="F:xenobiotic transmembrane transporter activity"/>
    <property type="evidence" value="ECO:0007669"/>
    <property type="project" value="TreeGrafter"/>
</dbReference>
<dbReference type="SUPFAM" id="SSF82693">
    <property type="entry name" value="Multidrug efflux transporter AcrB pore domain, PN1, PN2, PC1 and PC2 subdomains"/>
    <property type="match status" value="2"/>
</dbReference>
<dbReference type="AlphaFoldDB" id="A0A2A3MHM3"/>
<evidence type="ECO:0000256" key="1">
    <source>
        <dbReference type="SAM" id="Phobius"/>
    </source>
</evidence>